<dbReference type="PROSITE" id="PS00375">
    <property type="entry name" value="UDPGT"/>
    <property type="match status" value="1"/>
</dbReference>
<keyword evidence="2 3" id="KW-0808">Transferase</keyword>
<evidence type="ECO:0000256" key="1">
    <source>
        <dbReference type="ARBA" id="ARBA00009995"/>
    </source>
</evidence>
<dbReference type="SUPFAM" id="SSF53756">
    <property type="entry name" value="UDP-Glycosyltransferase/glycogen phosphorylase"/>
    <property type="match status" value="1"/>
</dbReference>
<dbReference type="FunFam" id="3.40.50.2000:FF:000037">
    <property type="entry name" value="Glycosyltransferase"/>
    <property type="match status" value="1"/>
</dbReference>
<comment type="similarity">
    <text evidence="1 3">Belongs to the UDP-glycosyltransferase family.</text>
</comment>
<protein>
    <recommendedName>
        <fullName evidence="4">Glycosyltransferase</fullName>
        <ecNumber evidence="4">2.4.1.-</ecNumber>
    </recommendedName>
</protein>
<proteinExistence type="inferred from homology"/>
<dbReference type="CDD" id="cd03784">
    <property type="entry name" value="GT1_Gtf-like"/>
    <property type="match status" value="1"/>
</dbReference>
<dbReference type="InterPro" id="IPR035595">
    <property type="entry name" value="UDP_glycos_trans_CS"/>
</dbReference>
<dbReference type="Proteomes" id="UP001633002">
    <property type="component" value="Unassembled WGS sequence"/>
</dbReference>
<dbReference type="GO" id="GO:0016757">
    <property type="term" value="F:glycosyltransferase activity"/>
    <property type="evidence" value="ECO:0007669"/>
    <property type="project" value="UniProtKB-KW"/>
</dbReference>
<dbReference type="Gene3D" id="3.40.50.2000">
    <property type="entry name" value="Glycogen Phosphorylase B"/>
    <property type="match status" value="2"/>
</dbReference>
<gene>
    <name evidence="5" type="ORF">R1sor_011493</name>
</gene>
<dbReference type="EC" id="2.4.1.-" evidence="4"/>
<accession>A0ABD3I3R8</accession>
<dbReference type="Pfam" id="PF00201">
    <property type="entry name" value="UDPGT"/>
    <property type="match status" value="1"/>
</dbReference>
<evidence type="ECO:0000313" key="6">
    <source>
        <dbReference type="Proteomes" id="UP001633002"/>
    </source>
</evidence>
<keyword evidence="6" id="KW-1185">Reference proteome</keyword>
<comment type="caution">
    <text evidence="5">The sequence shown here is derived from an EMBL/GenBank/DDBJ whole genome shotgun (WGS) entry which is preliminary data.</text>
</comment>
<sequence length="468" mass="52863">MRVSSLRGPARALVVPVPTEGHFRPFLPVLQRLAKSRISFTVLCNQERCDELSRFKANGEFGDLDVDFMPLFRDFLKLDPPTPFPHMLDDWKHRSTEIDPSRFTCMITDMFTYFLQDDADKWRIPRYTLISTGCYPALYFIHGDQIVEGGWLFSNPDKRHQNFTLPGLELFSPLHCPRMELLSATILPKIADSFRKSAGSLFNSFEAFDKEPLEIMSRQLEITQFPGKETPKVFAIGPLVSLPQPSANFHELTSKAGDSSREFIDWLDGQRKSSVLFISLGSMKPLPKRGATAFAEALEQTGIPFFWVLRLPPGVSLEEYLPSGFEARSKTRGIVSTRWVQQQELLQHPSIGGFLSHCGWNSVMEAISAGVPIAACPMYAEQGLNAKYIVDVLHIAVEIKYKEDYCDFDSKTVAVAIDTLMDEHKGANIRQNVLNMQTARFEAVTKGGTSYRSFEKFISTILNHETVT</sequence>
<reference evidence="5 6" key="1">
    <citation type="submission" date="2024-09" db="EMBL/GenBank/DDBJ databases">
        <title>Chromosome-scale assembly of Riccia sorocarpa.</title>
        <authorList>
            <person name="Paukszto L."/>
        </authorList>
    </citation>
    <scope>NUCLEOTIDE SEQUENCE [LARGE SCALE GENOMIC DNA]</scope>
    <source>
        <strain evidence="5">LP-2024</strain>
        <tissue evidence="5">Aerial parts of the thallus</tissue>
    </source>
</reference>
<dbReference type="AlphaFoldDB" id="A0ABD3I3R8"/>
<dbReference type="PANTHER" id="PTHR48045">
    <property type="entry name" value="UDP-GLYCOSYLTRANSFERASE 72B1"/>
    <property type="match status" value="1"/>
</dbReference>
<evidence type="ECO:0000256" key="4">
    <source>
        <dbReference type="RuleBase" id="RU362057"/>
    </source>
</evidence>
<name>A0ABD3I3R8_9MARC</name>
<dbReference type="PANTHER" id="PTHR48045:SF34">
    <property type="entry name" value="ISOFLAVONE 7-O-GLUCOSYLTRANSFERASE 1-LIKE"/>
    <property type="match status" value="1"/>
</dbReference>
<keyword evidence="3" id="KW-0328">Glycosyltransferase</keyword>
<organism evidence="5 6">
    <name type="scientific">Riccia sorocarpa</name>
    <dbReference type="NCBI Taxonomy" id="122646"/>
    <lineage>
        <taxon>Eukaryota</taxon>
        <taxon>Viridiplantae</taxon>
        <taxon>Streptophyta</taxon>
        <taxon>Embryophyta</taxon>
        <taxon>Marchantiophyta</taxon>
        <taxon>Marchantiopsida</taxon>
        <taxon>Marchantiidae</taxon>
        <taxon>Marchantiales</taxon>
        <taxon>Ricciaceae</taxon>
        <taxon>Riccia</taxon>
    </lineage>
</organism>
<dbReference type="EMBL" id="JBJQOH010000002">
    <property type="protein sequence ID" value="KAL3697417.1"/>
    <property type="molecule type" value="Genomic_DNA"/>
</dbReference>
<evidence type="ECO:0000313" key="5">
    <source>
        <dbReference type="EMBL" id="KAL3697417.1"/>
    </source>
</evidence>
<evidence type="ECO:0000256" key="3">
    <source>
        <dbReference type="RuleBase" id="RU003718"/>
    </source>
</evidence>
<dbReference type="InterPro" id="IPR002213">
    <property type="entry name" value="UDP_glucos_trans"/>
</dbReference>
<evidence type="ECO:0000256" key="2">
    <source>
        <dbReference type="ARBA" id="ARBA00022679"/>
    </source>
</evidence>